<evidence type="ECO:0000313" key="8">
    <source>
        <dbReference type="EMBL" id="RGL10163.1"/>
    </source>
</evidence>
<evidence type="ECO:0000256" key="1">
    <source>
        <dbReference type="ARBA" id="ARBA00004635"/>
    </source>
</evidence>
<protein>
    <recommendedName>
        <fullName evidence="6">Lipoprotein</fullName>
    </recommendedName>
</protein>
<keyword evidence="3" id="KW-0472">Membrane</keyword>
<reference evidence="8 9" key="1">
    <citation type="submission" date="2018-08" db="EMBL/GenBank/DDBJ databases">
        <title>A genome reference for cultivated species of the human gut microbiota.</title>
        <authorList>
            <person name="Zou Y."/>
            <person name="Xue W."/>
            <person name="Luo G."/>
        </authorList>
    </citation>
    <scope>NUCLEOTIDE SEQUENCE [LARGE SCALE GENOMIC DNA]</scope>
    <source>
        <strain evidence="8 9">TF08-14</strain>
    </source>
</reference>
<dbReference type="InterPro" id="IPR004872">
    <property type="entry name" value="Lipoprotein_NlpA"/>
</dbReference>
<proteinExistence type="inferred from homology"/>
<dbReference type="CDD" id="cd13597">
    <property type="entry name" value="PBP2_lipoprotein_Tp32"/>
    <property type="match status" value="1"/>
</dbReference>
<dbReference type="RefSeq" id="WP_117679656.1">
    <property type="nucleotide sequence ID" value="NZ_CALJOO010000024.1"/>
</dbReference>
<comment type="similarity">
    <text evidence="6">Belongs to the nlpA lipoprotein family.</text>
</comment>
<sequence>MTTFTGNHSDRFDAAVSRRFVLKAGFAGLGAVALGGLTACGAGDANGSGAVEASKKLTVAASPAPHAEILNSFAASKLKEEGIELVVKEYTDYILPNKDTTSGSVDANYFQHINYLENYNKENGTDLISVGSIHYEPMAVYAGKSSDLAAIADGATIAVPNDPTNEGRALLLLQDQGLITLKDPTNLEATPNDIAENPHGIVFQELEAAAVPRALESVDFAVINGNYAIEAGYHVKDALVHEETGSTAVEQYANIVCTTSEKEEDENIQALVKVLQSDDFKAYLEENYGQDVLPAF</sequence>
<dbReference type="PANTHER" id="PTHR30429:SF0">
    <property type="entry name" value="METHIONINE-BINDING LIPOPROTEIN METQ"/>
    <property type="match status" value="1"/>
</dbReference>
<evidence type="ECO:0000256" key="5">
    <source>
        <dbReference type="ARBA" id="ARBA00023288"/>
    </source>
</evidence>
<evidence type="ECO:0000256" key="2">
    <source>
        <dbReference type="ARBA" id="ARBA00022729"/>
    </source>
</evidence>
<dbReference type="EMBL" id="QSRJ01000006">
    <property type="protein sequence ID" value="RGL10163.1"/>
    <property type="molecule type" value="Genomic_DNA"/>
</dbReference>
<dbReference type="Gene3D" id="3.40.190.10">
    <property type="entry name" value="Periplasmic binding protein-like II"/>
    <property type="match status" value="2"/>
</dbReference>
<accession>A0A3E4QTH6</accession>
<comment type="subcellular location">
    <subcellularLocation>
        <location evidence="1">Membrane</location>
        <topology evidence="1">Lipid-anchor</topology>
    </subcellularLocation>
</comment>
<dbReference type="InterPro" id="IPR006311">
    <property type="entry name" value="TAT_signal"/>
</dbReference>
<dbReference type="PIRSF" id="PIRSF002854">
    <property type="entry name" value="MetQ"/>
    <property type="match status" value="1"/>
</dbReference>
<organism evidence="8 9">
    <name type="scientific">Collinsella tanakaei</name>
    <dbReference type="NCBI Taxonomy" id="626935"/>
    <lineage>
        <taxon>Bacteria</taxon>
        <taxon>Bacillati</taxon>
        <taxon>Actinomycetota</taxon>
        <taxon>Coriobacteriia</taxon>
        <taxon>Coriobacteriales</taxon>
        <taxon>Coriobacteriaceae</taxon>
        <taxon>Collinsella</taxon>
    </lineage>
</organism>
<dbReference type="PROSITE" id="PS51318">
    <property type="entry name" value="TAT"/>
    <property type="match status" value="1"/>
</dbReference>
<dbReference type="Pfam" id="PF03180">
    <property type="entry name" value="Lipoprotein_9"/>
    <property type="match status" value="1"/>
</dbReference>
<feature type="lipid moiety-binding region" description="S-diacylglycerol cysteine" evidence="7">
    <location>
        <position position="40"/>
    </location>
</feature>
<evidence type="ECO:0000313" key="9">
    <source>
        <dbReference type="Proteomes" id="UP000260943"/>
    </source>
</evidence>
<evidence type="ECO:0000256" key="3">
    <source>
        <dbReference type="ARBA" id="ARBA00023136"/>
    </source>
</evidence>
<dbReference type="AlphaFoldDB" id="A0A3E4QTH6"/>
<keyword evidence="5 6" id="KW-0449">Lipoprotein</keyword>
<comment type="caution">
    <text evidence="8">The sequence shown here is derived from an EMBL/GenBank/DDBJ whole genome shotgun (WGS) entry which is preliminary data.</text>
</comment>
<keyword evidence="4" id="KW-0564">Palmitate</keyword>
<dbReference type="PANTHER" id="PTHR30429">
    <property type="entry name" value="D-METHIONINE-BINDING LIPOPROTEIN METQ"/>
    <property type="match status" value="1"/>
</dbReference>
<keyword evidence="2" id="KW-0732">Signal</keyword>
<dbReference type="Proteomes" id="UP000260943">
    <property type="component" value="Unassembled WGS sequence"/>
</dbReference>
<evidence type="ECO:0000256" key="7">
    <source>
        <dbReference type="PIRSR" id="PIRSR002854-1"/>
    </source>
</evidence>
<gene>
    <name evidence="8" type="ORF">DXC81_06160</name>
</gene>
<dbReference type="SUPFAM" id="SSF53850">
    <property type="entry name" value="Periplasmic binding protein-like II"/>
    <property type="match status" value="1"/>
</dbReference>
<evidence type="ECO:0000256" key="4">
    <source>
        <dbReference type="ARBA" id="ARBA00023139"/>
    </source>
</evidence>
<dbReference type="GO" id="GO:0016020">
    <property type="term" value="C:membrane"/>
    <property type="evidence" value="ECO:0007669"/>
    <property type="project" value="UniProtKB-SubCell"/>
</dbReference>
<evidence type="ECO:0000256" key="6">
    <source>
        <dbReference type="PIRNR" id="PIRNR002854"/>
    </source>
</evidence>
<name>A0A3E4QTH6_9ACTN</name>